<sequence length="119" mass="13580">MSAAQTRRVRQVSLRVTHGPFSSLPCDSSPSANIIRGATARAHDHPILVVRAEFRAERERRRRSFEAAALSLHHREPCVYVRSSRIWALYGRSRDKAWCSELALCIHFYLLPSHLAKTT</sequence>
<evidence type="ECO:0000313" key="2">
    <source>
        <dbReference type="Proteomes" id="UP001187415"/>
    </source>
</evidence>
<dbReference type="AlphaFoldDB" id="A0AA88SN18"/>
<accession>A0AA88SN18</accession>
<gene>
    <name evidence="1" type="ORF">Q5P01_013170</name>
</gene>
<name>A0AA88SN18_CHASR</name>
<dbReference type="Proteomes" id="UP001187415">
    <property type="component" value="Unassembled WGS sequence"/>
</dbReference>
<organism evidence="1 2">
    <name type="scientific">Channa striata</name>
    <name type="common">Snakehead murrel</name>
    <name type="synonym">Ophicephalus striatus</name>
    <dbReference type="NCBI Taxonomy" id="64152"/>
    <lineage>
        <taxon>Eukaryota</taxon>
        <taxon>Metazoa</taxon>
        <taxon>Chordata</taxon>
        <taxon>Craniata</taxon>
        <taxon>Vertebrata</taxon>
        <taxon>Euteleostomi</taxon>
        <taxon>Actinopterygii</taxon>
        <taxon>Neopterygii</taxon>
        <taxon>Teleostei</taxon>
        <taxon>Neoteleostei</taxon>
        <taxon>Acanthomorphata</taxon>
        <taxon>Anabantaria</taxon>
        <taxon>Anabantiformes</taxon>
        <taxon>Channoidei</taxon>
        <taxon>Channidae</taxon>
        <taxon>Channa</taxon>
    </lineage>
</organism>
<protein>
    <submittedName>
        <fullName evidence="1">Uncharacterized protein</fullName>
    </submittedName>
</protein>
<comment type="caution">
    <text evidence="1">The sequence shown here is derived from an EMBL/GenBank/DDBJ whole genome shotgun (WGS) entry which is preliminary data.</text>
</comment>
<evidence type="ECO:0000313" key="1">
    <source>
        <dbReference type="EMBL" id="KAK2839430.1"/>
    </source>
</evidence>
<keyword evidence="2" id="KW-1185">Reference proteome</keyword>
<reference evidence="1" key="1">
    <citation type="submission" date="2023-07" db="EMBL/GenBank/DDBJ databases">
        <title>Chromosome-level Genome Assembly of Striped Snakehead (Channa striata).</title>
        <authorList>
            <person name="Liu H."/>
        </authorList>
    </citation>
    <scope>NUCLEOTIDE SEQUENCE</scope>
    <source>
        <strain evidence="1">Gz</strain>
        <tissue evidence="1">Muscle</tissue>
    </source>
</reference>
<dbReference type="EMBL" id="JAUPFM010000010">
    <property type="protein sequence ID" value="KAK2839430.1"/>
    <property type="molecule type" value="Genomic_DNA"/>
</dbReference>
<proteinExistence type="predicted"/>